<sequence>METHILTISFRDCAATYGLSEHDLREFVELGLLHQAEAPDTLQVEPEHLARLVRLHQDLSINKEGIDVILSMRQRLLDLQEELMRQRARALQLERVLRGMGPIFDADDWI</sequence>
<organism evidence="2 3">
    <name type="scientific">Hymenobacter jejuensis</name>
    <dbReference type="NCBI Taxonomy" id="2502781"/>
    <lineage>
        <taxon>Bacteria</taxon>
        <taxon>Pseudomonadati</taxon>
        <taxon>Bacteroidota</taxon>
        <taxon>Cytophagia</taxon>
        <taxon>Cytophagales</taxon>
        <taxon>Hymenobacteraceae</taxon>
        <taxon>Hymenobacter</taxon>
    </lineage>
</organism>
<feature type="coiled-coil region" evidence="1">
    <location>
        <begin position="69"/>
        <end position="96"/>
    </location>
</feature>
<dbReference type="AlphaFoldDB" id="A0A5B7ZZ99"/>
<dbReference type="EMBL" id="CP040896">
    <property type="protein sequence ID" value="QDA60189.1"/>
    <property type="molecule type" value="Genomic_DNA"/>
</dbReference>
<reference evidence="2 3" key="1">
    <citation type="submission" date="2019-06" db="EMBL/GenBank/DDBJ databases">
        <authorList>
            <person name="Srinivasan S."/>
        </authorList>
    </citation>
    <scope>NUCLEOTIDE SEQUENCE [LARGE SCALE GENOMIC DNA]</scope>
    <source>
        <strain evidence="2 3">17J68-5</strain>
    </source>
</reference>
<evidence type="ECO:0000313" key="3">
    <source>
        <dbReference type="Proteomes" id="UP000305398"/>
    </source>
</evidence>
<dbReference type="RefSeq" id="WP_139515367.1">
    <property type="nucleotide sequence ID" value="NZ_CP040896.1"/>
</dbReference>
<dbReference type="OrthoDB" id="885406at2"/>
<dbReference type="KEGG" id="hyj:FHG12_08740"/>
<evidence type="ECO:0000313" key="2">
    <source>
        <dbReference type="EMBL" id="QDA60189.1"/>
    </source>
</evidence>
<keyword evidence="3" id="KW-1185">Reference proteome</keyword>
<evidence type="ECO:0008006" key="4">
    <source>
        <dbReference type="Google" id="ProtNLM"/>
    </source>
</evidence>
<evidence type="ECO:0000256" key="1">
    <source>
        <dbReference type="SAM" id="Coils"/>
    </source>
</evidence>
<gene>
    <name evidence="2" type="ORF">FHG12_08740</name>
</gene>
<name>A0A5B7ZZ99_9BACT</name>
<dbReference type="Pfam" id="PF13591">
    <property type="entry name" value="MerR_2"/>
    <property type="match status" value="1"/>
</dbReference>
<accession>A0A5B7ZZ99</accession>
<dbReference type="Gene3D" id="1.10.1660.10">
    <property type="match status" value="1"/>
</dbReference>
<dbReference type="Proteomes" id="UP000305398">
    <property type="component" value="Chromosome"/>
</dbReference>
<proteinExistence type="predicted"/>
<keyword evidence="1" id="KW-0175">Coiled coil</keyword>
<protein>
    <recommendedName>
        <fullName evidence="4">MerR family transcriptional regulator</fullName>
    </recommendedName>
</protein>